<evidence type="ECO:0000256" key="2">
    <source>
        <dbReference type="ARBA" id="ARBA00022723"/>
    </source>
</evidence>
<evidence type="ECO:0000256" key="3">
    <source>
        <dbReference type="ARBA" id="ARBA00022737"/>
    </source>
</evidence>
<dbReference type="Proteomes" id="UP000410492">
    <property type="component" value="Unassembled WGS sequence"/>
</dbReference>
<proteinExistence type="predicted"/>
<feature type="domain" description="ZAD" evidence="10">
    <location>
        <begin position="50"/>
        <end position="132"/>
    </location>
</feature>
<dbReference type="PROSITE" id="PS51915">
    <property type="entry name" value="ZAD"/>
    <property type="match status" value="1"/>
</dbReference>
<feature type="domain" description="C2H2-type" evidence="9">
    <location>
        <begin position="487"/>
        <end position="514"/>
    </location>
</feature>
<evidence type="ECO:0000313" key="12">
    <source>
        <dbReference type="Proteomes" id="UP000410492"/>
    </source>
</evidence>
<dbReference type="PANTHER" id="PTHR16515">
    <property type="entry name" value="PR DOMAIN ZINC FINGER PROTEIN"/>
    <property type="match status" value="1"/>
</dbReference>
<evidence type="ECO:0000259" key="9">
    <source>
        <dbReference type="PROSITE" id="PS50157"/>
    </source>
</evidence>
<reference evidence="11 12" key="1">
    <citation type="submission" date="2019-01" db="EMBL/GenBank/DDBJ databases">
        <authorList>
            <person name="Sayadi A."/>
        </authorList>
    </citation>
    <scope>NUCLEOTIDE SEQUENCE [LARGE SCALE GENOMIC DNA]</scope>
</reference>
<feature type="domain" description="C2H2-type" evidence="9">
    <location>
        <begin position="431"/>
        <end position="458"/>
    </location>
</feature>
<dbReference type="SUPFAM" id="SSF57716">
    <property type="entry name" value="Glucocorticoid receptor-like (DNA-binding domain)"/>
    <property type="match status" value="1"/>
</dbReference>
<keyword evidence="6" id="KW-0539">Nucleus</keyword>
<dbReference type="SMART" id="SM00355">
    <property type="entry name" value="ZnF_C2H2"/>
    <property type="match status" value="8"/>
</dbReference>
<dbReference type="InterPro" id="IPR012934">
    <property type="entry name" value="Znf_AD"/>
</dbReference>
<accession>A0A653C8T4</accession>
<feature type="domain" description="C2H2-type" evidence="9">
    <location>
        <begin position="347"/>
        <end position="375"/>
    </location>
</feature>
<dbReference type="PANTHER" id="PTHR16515:SF66">
    <property type="entry name" value="C2H2-TYPE DOMAIN-CONTAINING PROTEIN"/>
    <property type="match status" value="1"/>
</dbReference>
<dbReference type="EMBL" id="CAACVG010007231">
    <property type="protein sequence ID" value="VEN44328.1"/>
    <property type="molecule type" value="Genomic_DNA"/>
</dbReference>
<dbReference type="AlphaFoldDB" id="A0A653C8T4"/>
<dbReference type="PROSITE" id="PS00028">
    <property type="entry name" value="ZINC_FINGER_C2H2_1"/>
    <property type="match status" value="8"/>
</dbReference>
<keyword evidence="12" id="KW-1185">Reference proteome</keyword>
<evidence type="ECO:0000256" key="5">
    <source>
        <dbReference type="ARBA" id="ARBA00022833"/>
    </source>
</evidence>
<feature type="domain" description="C2H2-type" evidence="9">
    <location>
        <begin position="515"/>
        <end position="542"/>
    </location>
</feature>
<dbReference type="GO" id="GO:0010468">
    <property type="term" value="P:regulation of gene expression"/>
    <property type="evidence" value="ECO:0007669"/>
    <property type="project" value="TreeGrafter"/>
</dbReference>
<evidence type="ECO:0000256" key="7">
    <source>
        <dbReference type="PROSITE-ProRule" id="PRU00042"/>
    </source>
</evidence>
<evidence type="ECO:0000313" key="11">
    <source>
        <dbReference type="EMBL" id="VEN44328.1"/>
    </source>
</evidence>
<name>A0A653C8T4_CALMS</name>
<feature type="binding site" evidence="8">
    <location>
        <position position="105"/>
    </location>
    <ligand>
        <name>Zn(2+)</name>
        <dbReference type="ChEBI" id="CHEBI:29105"/>
    </ligand>
</feature>
<dbReference type="PROSITE" id="PS50157">
    <property type="entry name" value="ZINC_FINGER_C2H2_2"/>
    <property type="match status" value="8"/>
</dbReference>
<feature type="domain" description="C2H2-type" evidence="9">
    <location>
        <begin position="403"/>
        <end position="430"/>
    </location>
</feature>
<evidence type="ECO:0008006" key="13">
    <source>
        <dbReference type="Google" id="ProtNLM"/>
    </source>
</evidence>
<dbReference type="Pfam" id="PF00096">
    <property type="entry name" value="zf-C2H2"/>
    <property type="match status" value="4"/>
</dbReference>
<dbReference type="SMART" id="SM00868">
    <property type="entry name" value="zf-AD"/>
    <property type="match status" value="1"/>
</dbReference>
<dbReference type="OrthoDB" id="8113227at2759"/>
<dbReference type="InterPro" id="IPR050331">
    <property type="entry name" value="Zinc_finger"/>
</dbReference>
<gene>
    <name evidence="11" type="ORF">CALMAC_LOCUS7163</name>
</gene>
<protein>
    <recommendedName>
        <fullName evidence="13">Protein krueppel</fullName>
    </recommendedName>
</protein>
<dbReference type="FunFam" id="3.30.160.60:FF:000358">
    <property type="entry name" value="zinc finger protein 24"/>
    <property type="match status" value="1"/>
</dbReference>
<evidence type="ECO:0000256" key="4">
    <source>
        <dbReference type="ARBA" id="ARBA00022771"/>
    </source>
</evidence>
<sequence length="592" mass="68689">MNMGNNDGFGRNKYNKTRKHLWNHDTSDDTNTSNTRRVRNTYQRGTNIPSMCRVCLTQSTNTMFDLTMDIEDITDSCEKLPIIQALQIVTSSTIILHPKCPQYICPVCMSVLKMAYSFIIQFKKSQATLERKLNVDSYFDNEENFKIELEPTKQIGKSSEVELIVDEKKYDLGDIMYVEEHKVGELKFDGFLNNLGKEITATFAGEKREQKLNNDHAITILMKDKNCMVPVRELQIDETTNEIKFEVQSDDNISVIESEHRSSNNIQHSADDTQLLQSVTLQDLETEDDKTGNVSVGRESLHDHTYTVSKPFNFDDCDDIELIDSLIIGGESISKRSRRVSKRNQETPCGVCGTVFPNRREMDLHKRRVHSRDRIYKCRHCEKQFITKSAYTTHTQRHLGKRFTCELCGRSYYTKQHLKQHFETHLDKNIYLCTVCGKACKQRSGLEYHMLLHSDEKKYQCAYCAMQFRMLGALRRHEQNHTGEKPFQCRFCDKPFSTKSGVAAHENIHTGFRPYLCIFCRKGFTKTCNLKVHLFRHGGTHACNICNKSFVRNAILLWHYQIYHKQVDVDLSGCKLSDYFVRSREQVCVNII</sequence>
<feature type="binding site" evidence="8">
    <location>
        <position position="52"/>
    </location>
    <ligand>
        <name>Zn(2+)</name>
        <dbReference type="ChEBI" id="CHEBI:29105"/>
    </ligand>
</feature>
<organism evidence="11 12">
    <name type="scientific">Callosobruchus maculatus</name>
    <name type="common">Southern cowpea weevil</name>
    <name type="synonym">Pulse bruchid</name>
    <dbReference type="NCBI Taxonomy" id="64391"/>
    <lineage>
        <taxon>Eukaryota</taxon>
        <taxon>Metazoa</taxon>
        <taxon>Ecdysozoa</taxon>
        <taxon>Arthropoda</taxon>
        <taxon>Hexapoda</taxon>
        <taxon>Insecta</taxon>
        <taxon>Pterygota</taxon>
        <taxon>Neoptera</taxon>
        <taxon>Endopterygota</taxon>
        <taxon>Coleoptera</taxon>
        <taxon>Polyphaga</taxon>
        <taxon>Cucujiformia</taxon>
        <taxon>Chrysomeloidea</taxon>
        <taxon>Chrysomelidae</taxon>
        <taxon>Bruchinae</taxon>
        <taxon>Bruchini</taxon>
        <taxon>Callosobruchus</taxon>
    </lineage>
</organism>
<evidence type="ECO:0000256" key="6">
    <source>
        <dbReference type="ARBA" id="ARBA00023242"/>
    </source>
</evidence>
<evidence type="ECO:0000259" key="10">
    <source>
        <dbReference type="PROSITE" id="PS51915"/>
    </source>
</evidence>
<keyword evidence="4 7" id="KW-0863">Zinc-finger</keyword>
<keyword evidence="3" id="KW-0677">Repeat</keyword>
<feature type="domain" description="C2H2-type" evidence="9">
    <location>
        <begin position="541"/>
        <end position="564"/>
    </location>
</feature>
<keyword evidence="2 8" id="KW-0479">Metal-binding</keyword>
<dbReference type="InterPro" id="IPR036236">
    <property type="entry name" value="Znf_C2H2_sf"/>
</dbReference>
<feature type="binding site" evidence="8">
    <location>
        <position position="108"/>
    </location>
    <ligand>
        <name>Zn(2+)</name>
        <dbReference type="ChEBI" id="CHEBI:29105"/>
    </ligand>
</feature>
<dbReference type="GO" id="GO:0005634">
    <property type="term" value="C:nucleus"/>
    <property type="evidence" value="ECO:0007669"/>
    <property type="project" value="UniProtKB-SubCell"/>
</dbReference>
<feature type="domain" description="C2H2-type" evidence="9">
    <location>
        <begin position="376"/>
        <end position="403"/>
    </location>
</feature>
<dbReference type="SUPFAM" id="SSF57667">
    <property type="entry name" value="beta-beta-alpha zinc fingers"/>
    <property type="match status" value="4"/>
</dbReference>
<feature type="binding site" evidence="8">
    <location>
        <position position="55"/>
    </location>
    <ligand>
        <name>Zn(2+)</name>
        <dbReference type="ChEBI" id="CHEBI:29105"/>
    </ligand>
</feature>
<comment type="subcellular location">
    <subcellularLocation>
        <location evidence="1">Nucleus</location>
    </subcellularLocation>
</comment>
<evidence type="ECO:0000256" key="8">
    <source>
        <dbReference type="PROSITE-ProRule" id="PRU01263"/>
    </source>
</evidence>
<keyword evidence="5 8" id="KW-0862">Zinc</keyword>
<feature type="domain" description="C2H2-type" evidence="9">
    <location>
        <begin position="459"/>
        <end position="486"/>
    </location>
</feature>
<dbReference type="GO" id="GO:0008270">
    <property type="term" value="F:zinc ion binding"/>
    <property type="evidence" value="ECO:0007669"/>
    <property type="project" value="UniProtKB-UniRule"/>
</dbReference>
<evidence type="ECO:0000256" key="1">
    <source>
        <dbReference type="ARBA" id="ARBA00004123"/>
    </source>
</evidence>
<dbReference type="InterPro" id="IPR013087">
    <property type="entry name" value="Znf_C2H2_type"/>
</dbReference>
<dbReference type="Gene3D" id="3.30.160.60">
    <property type="entry name" value="Classic Zinc Finger"/>
    <property type="match status" value="5"/>
</dbReference>